<protein>
    <recommendedName>
        <fullName evidence="2">LysM domain-containing protein</fullName>
    </recommendedName>
</protein>
<sequence>MQDHLQYAPMARLFDDDQVDRVHMQIHDGGGSIARTLPTPTLDPTRHNVVAGDTVASLAERYMVSPEAIHAANPQLVSPTAQGGNVIQPGDVIEIPVSPMSASGDVEGGDANHSTTDIKVSAKAADGSITWQPDSTAVKLTAEQEVQLGNSRAEGAAAGSRGASISVASESSVEVQESSGDGTTSFAVTTGTQVSVSGEANAGGRGGAEVEASAATGFESTYKVTLPGEDRSVEAAAAVNPFDPTTIPVGGSVTLDSSAFAETALAGSFRMIGTETKVKESDGVSYTVERVDADTVRVTSGPTETINAFNGVGLRAGDLSLMAGREDQLHGATLQTAEFDISSVEGQAAYAHFNSTGQVAHETAGVDNVATISRIDYSSQTQLRAGYDSLSVALGGQANLGSSVQVEYPDGSRSLTTDLSYGGNVPLTIEQRFDAAGNELPGERSYAFELDTDRPSYNWFERNILGRNEASEEQANADLLNWALTGDVDGAGPVGAGETVTLTFSESQLQALITQTRATVDGNELGGAHPDLRVLVEDYSGTPVNDTMDFAVALARNLGGDAYGFAARLQTISAGADGDSSNRGYARIDADVQTR</sequence>
<dbReference type="SUPFAM" id="SSF54106">
    <property type="entry name" value="LysM domain"/>
    <property type="match status" value="1"/>
</dbReference>
<organism evidence="3 4">
    <name type="scientific">Luteimonas chenhongjianii</name>
    <dbReference type="NCBI Taxonomy" id="2006110"/>
    <lineage>
        <taxon>Bacteria</taxon>
        <taxon>Pseudomonadati</taxon>
        <taxon>Pseudomonadota</taxon>
        <taxon>Gammaproteobacteria</taxon>
        <taxon>Lysobacterales</taxon>
        <taxon>Lysobacteraceae</taxon>
        <taxon>Luteimonas</taxon>
    </lineage>
</organism>
<name>A0A290XGW2_9GAMM</name>
<reference evidence="4" key="1">
    <citation type="submission" date="2017-09" db="EMBL/GenBank/DDBJ databases">
        <title>Luteimonas liuhanmingii sp.nov., isolated from the intestinal contents of Tibetan Plateau Pika in Yushu, Qinghai Province, China.</title>
        <authorList>
            <person name="Gui Z."/>
        </authorList>
    </citation>
    <scope>NUCLEOTIDE SEQUENCE [LARGE SCALE GENOMIC DNA]</scope>
    <source>
        <strain evidence="4">100111</strain>
    </source>
</reference>
<keyword evidence="4" id="KW-1185">Reference proteome</keyword>
<dbReference type="OrthoDB" id="5136278at2"/>
<dbReference type="RefSeq" id="WP_096299659.1">
    <property type="nucleotide sequence ID" value="NZ_CP023406.1"/>
</dbReference>
<dbReference type="AlphaFoldDB" id="A0A290XGW2"/>
<dbReference type="Pfam" id="PF01476">
    <property type="entry name" value="LysM"/>
    <property type="match status" value="1"/>
</dbReference>
<dbReference type="CDD" id="cd00118">
    <property type="entry name" value="LysM"/>
    <property type="match status" value="1"/>
</dbReference>
<dbReference type="Gene3D" id="3.10.350.10">
    <property type="entry name" value="LysM domain"/>
    <property type="match status" value="1"/>
</dbReference>
<gene>
    <name evidence="3" type="ORF">CNR27_13795</name>
</gene>
<dbReference type="InterPro" id="IPR018392">
    <property type="entry name" value="LysM"/>
</dbReference>
<dbReference type="Proteomes" id="UP000218968">
    <property type="component" value="Chromosome"/>
</dbReference>
<feature type="region of interest" description="Disordered" evidence="1">
    <location>
        <begin position="168"/>
        <end position="187"/>
    </location>
</feature>
<feature type="compositionally biased region" description="Low complexity" evidence="1">
    <location>
        <begin position="168"/>
        <end position="179"/>
    </location>
</feature>
<dbReference type="EMBL" id="CP023406">
    <property type="protein sequence ID" value="ATD68370.1"/>
    <property type="molecule type" value="Genomic_DNA"/>
</dbReference>
<evidence type="ECO:0000313" key="4">
    <source>
        <dbReference type="Proteomes" id="UP000218968"/>
    </source>
</evidence>
<dbReference type="KEGG" id="lum:CNR27_13795"/>
<feature type="domain" description="LysM" evidence="2">
    <location>
        <begin position="45"/>
        <end position="95"/>
    </location>
</feature>
<dbReference type="SMART" id="SM00257">
    <property type="entry name" value="LysM"/>
    <property type="match status" value="1"/>
</dbReference>
<accession>A0A290XGW2</accession>
<evidence type="ECO:0000256" key="1">
    <source>
        <dbReference type="SAM" id="MobiDB-lite"/>
    </source>
</evidence>
<proteinExistence type="predicted"/>
<dbReference type="InterPro" id="IPR036779">
    <property type="entry name" value="LysM_dom_sf"/>
</dbReference>
<evidence type="ECO:0000313" key="3">
    <source>
        <dbReference type="EMBL" id="ATD68370.1"/>
    </source>
</evidence>
<dbReference type="PROSITE" id="PS51782">
    <property type="entry name" value="LYSM"/>
    <property type="match status" value="1"/>
</dbReference>
<evidence type="ECO:0000259" key="2">
    <source>
        <dbReference type="PROSITE" id="PS51782"/>
    </source>
</evidence>